<dbReference type="GO" id="GO:0003774">
    <property type="term" value="F:cytoskeletal motor activity"/>
    <property type="evidence" value="ECO:0007669"/>
    <property type="project" value="InterPro"/>
</dbReference>
<dbReference type="Proteomes" id="UP000886400">
    <property type="component" value="Unassembled WGS sequence"/>
</dbReference>
<evidence type="ECO:0000256" key="3">
    <source>
        <dbReference type="ARBA" id="ARBA00023143"/>
    </source>
</evidence>
<dbReference type="HAMAP" id="MF_00724">
    <property type="entry name" value="FliE"/>
    <property type="match status" value="1"/>
</dbReference>
<organism evidence="7">
    <name type="scientific">Desulfurella acetivorans</name>
    <dbReference type="NCBI Taxonomy" id="33002"/>
    <lineage>
        <taxon>Bacteria</taxon>
        <taxon>Pseudomonadati</taxon>
        <taxon>Campylobacterota</taxon>
        <taxon>Desulfurellia</taxon>
        <taxon>Desulfurellales</taxon>
        <taxon>Desulfurellaceae</taxon>
        <taxon>Desulfurella</taxon>
    </lineage>
</organism>
<accession>A0A7C6E8B0</accession>
<dbReference type="InterPro" id="IPR001624">
    <property type="entry name" value="FliE"/>
</dbReference>
<protein>
    <recommendedName>
        <fullName evidence="4 5">Flagellar hook-basal body complex protein FliE</fullName>
    </recommendedName>
</protein>
<proteinExistence type="inferred from homology"/>
<evidence type="ECO:0000256" key="6">
    <source>
        <dbReference type="SAM" id="MobiDB-lite"/>
    </source>
</evidence>
<dbReference type="PRINTS" id="PR01006">
    <property type="entry name" value="FLGHOOKFLIE"/>
</dbReference>
<keyword evidence="7" id="KW-0282">Flagellum</keyword>
<evidence type="ECO:0000256" key="4">
    <source>
        <dbReference type="HAMAP-Rule" id="MF_00724"/>
    </source>
</evidence>
<dbReference type="PANTHER" id="PTHR34653:SF1">
    <property type="entry name" value="FLAGELLAR HOOK-BASAL BODY COMPLEX PROTEIN FLIE"/>
    <property type="match status" value="1"/>
</dbReference>
<evidence type="ECO:0000256" key="1">
    <source>
        <dbReference type="ARBA" id="ARBA00004117"/>
    </source>
</evidence>
<comment type="similarity">
    <text evidence="2 4">Belongs to the FliE family.</text>
</comment>
<dbReference type="GO" id="GO:0071973">
    <property type="term" value="P:bacterial-type flagellum-dependent cell motility"/>
    <property type="evidence" value="ECO:0007669"/>
    <property type="project" value="InterPro"/>
</dbReference>
<reference evidence="7" key="1">
    <citation type="journal article" date="2020" name="mSystems">
        <title>Genome- and Community-Level Interaction Insights into Carbon Utilization and Element Cycling Functions of Hydrothermarchaeota in Hydrothermal Sediment.</title>
        <authorList>
            <person name="Zhou Z."/>
            <person name="Liu Y."/>
            <person name="Xu W."/>
            <person name="Pan J."/>
            <person name="Luo Z.H."/>
            <person name="Li M."/>
        </authorList>
    </citation>
    <scope>NUCLEOTIDE SEQUENCE [LARGE SCALE GENOMIC DNA]</scope>
    <source>
        <strain evidence="7">SpSt-1135</strain>
    </source>
</reference>
<dbReference type="NCBIfam" id="TIGR00205">
    <property type="entry name" value="fliE"/>
    <property type="match status" value="1"/>
</dbReference>
<comment type="subcellular location">
    <subcellularLocation>
        <location evidence="1 4">Bacterial flagellum basal body</location>
    </subcellularLocation>
</comment>
<keyword evidence="3 4" id="KW-0975">Bacterial flagellum</keyword>
<evidence type="ECO:0000256" key="5">
    <source>
        <dbReference type="NCBIfam" id="TIGR00205"/>
    </source>
</evidence>
<feature type="compositionally biased region" description="Polar residues" evidence="6">
    <location>
        <begin position="1"/>
        <end position="18"/>
    </location>
</feature>
<sequence length="96" mass="10499">MKIDSISTNNISNALNDGNSKKDNTSFADLLAKSLNDVNKLQIAADNAINEIATGKMDNIQDAVMAIEKADISMRLLLEVKNKAVQAYNQIMNMQV</sequence>
<evidence type="ECO:0000313" key="7">
    <source>
        <dbReference type="EMBL" id="HHS48891.1"/>
    </source>
</evidence>
<dbReference type="Pfam" id="PF02049">
    <property type="entry name" value="FliE"/>
    <property type="match status" value="1"/>
</dbReference>
<dbReference type="PANTHER" id="PTHR34653">
    <property type="match status" value="1"/>
</dbReference>
<dbReference type="GO" id="GO:0009425">
    <property type="term" value="C:bacterial-type flagellum basal body"/>
    <property type="evidence" value="ECO:0007669"/>
    <property type="project" value="UniProtKB-SubCell"/>
</dbReference>
<gene>
    <name evidence="4 7" type="primary">fliE</name>
    <name evidence="7" type="ORF">ENM99_03405</name>
</gene>
<dbReference type="AlphaFoldDB" id="A0A7C6E8B0"/>
<comment type="caution">
    <text evidence="7">The sequence shown here is derived from an EMBL/GenBank/DDBJ whole genome shotgun (WGS) entry which is preliminary data.</text>
</comment>
<name>A0A7C6E8B0_DESAE</name>
<dbReference type="GO" id="GO:0005198">
    <property type="term" value="F:structural molecule activity"/>
    <property type="evidence" value="ECO:0007669"/>
    <property type="project" value="UniProtKB-UniRule"/>
</dbReference>
<feature type="region of interest" description="Disordered" evidence="6">
    <location>
        <begin position="1"/>
        <end position="22"/>
    </location>
</feature>
<evidence type="ECO:0000256" key="2">
    <source>
        <dbReference type="ARBA" id="ARBA00009272"/>
    </source>
</evidence>
<keyword evidence="7" id="KW-0966">Cell projection</keyword>
<dbReference type="EMBL" id="DRZX01000166">
    <property type="protein sequence ID" value="HHS48891.1"/>
    <property type="molecule type" value="Genomic_DNA"/>
</dbReference>
<keyword evidence="7" id="KW-0969">Cilium</keyword>